<evidence type="ECO:0000313" key="3">
    <source>
        <dbReference type="EMBL" id="SDI62113.1"/>
    </source>
</evidence>
<protein>
    <submittedName>
        <fullName evidence="3">Uncharacterized conserved protein YndB, AHSA1/START domain</fullName>
    </submittedName>
</protein>
<comment type="similarity">
    <text evidence="1">Belongs to the AHA1 family.</text>
</comment>
<dbReference type="OrthoDB" id="9803476at2"/>
<keyword evidence="4" id="KW-1185">Reference proteome</keyword>
<gene>
    <name evidence="3" type="ORF">SAMN05421869_106282</name>
</gene>
<proteinExistence type="inferred from homology"/>
<dbReference type="Pfam" id="PF08327">
    <property type="entry name" value="AHSA1"/>
    <property type="match status" value="1"/>
</dbReference>
<organism evidence="3 4">
    <name type="scientific">Nonomuraea jiangxiensis</name>
    <dbReference type="NCBI Taxonomy" id="633440"/>
    <lineage>
        <taxon>Bacteria</taxon>
        <taxon>Bacillati</taxon>
        <taxon>Actinomycetota</taxon>
        <taxon>Actinomycetes</taxon>
        <taxon>Streptosporangiales</taxon>
        <taxon>Streptosporangiaceae</taxon>
        <taxon>Nonomuraea</taxon>
    </lineage>
</organism>
<dbReference type="EMBL" id="FNDJ01000006">
    <property type="protein sequence ID" value="SDI62113.1"/>
    <property type="molecule type" value="Genomic_DNA"/>
</dbReference>
<reference evidence="3 4" key="1">
    <citation type="submission" date="2016-10" db="EMBL/GenBank/DDBJ databases">
        <authorList>
            <person name="de Groot N.N."/>
        </authorList>
    </citation>
    <scope>NUCLEOTIDE SEQUENCE [LARGE SCALE GENOMIC DNA]</scope>
    <source>
        <strain evidence="3 4">CGMCC 4.6533</strain>
    </source>
</reference>
<dbReference type="InterPro" id="IPR023393">
    <property type="entry name" value="START-like_dom_sf"/>
</dbReference>
<evidence type="ECO:0000313" key="4">
    <source>
        <dbReference type="Proteomes" id="UP000199202"/>
    </source>
</evidence>
<name>A0A1G8M2M5_9ACTN</name>
<dbReference type="RefSeq" id="WP_090931720.1">
    <property type="nucleotide sequence ID" value="NZ_FNDJ01000006.1"/>
</dbReference>
<dbReference type="STRING" id="633440.SAMN05421869_106282"/>
<dbReference type="AlphaFoldDB" id="A0A1G8M2M5"/>
<evidence type="ECO:0000259" key="2">
    <source>
        <dbReference type="Pfam" id="PF08327"/>
    </source>
</evidence>
<feature type="domain" description="Activator of Hsp90 ATPase homologue 1/2-like C-terminal" evidence="2">
    <location>
        <begin position="14"/>
        <end position="148"/>
    </location>
</feature>
<sequence>MSEDRIERDTLIAAPVERVWSLVAEPAFWVSGEASIWAGDEARLAGTVAREGESMVAKNPNVGEVSVRVEKVEPPTYVAYRWASEFPGEEIRDDNSTLVEFTLTQEGDQTRLRVVESGFAALSTSEERREKAVRFNTDGWSQVFDAVKNRAEQAG</sequence>
<dbReference type="SUPFAM" id="SSF55961">
    <property type="entry name" value="Bet v1-like"/>
    <property type="match status" value="1"/>
</dbReference>
<accession>A0A1G8M2M5</accession>
<dbReference type="Gene3D" id="3.30.530.20">
    <property type="match status" value="1"/>
</dbReference>
<evidence type="ECO:0000256" key="1">
    <source>
        <dbReference type="ARBA" id="ARBA00006817"/>
    </source>
</evidence>
<dbReference type="InterPro" id="IPR013538">
    <property type="entry name" value="ASHA1/2-like_C"/>
</dbReference>
<dbReference type="Proteomes" id="UP000199202">
    <property type="component" value="Unassembled WGS sequence"/>
</dbReference>